<dbReference type="InterPro" id="IPR050194">
    <property type="entry name" value="Glycosyltransferase_grp1"/>
</dbReference>
<evidence type="ECO:0000259" key="1">
    <source>
        <dbReference type="Pfam" id="PF00534"/>
    </source>
</evidence>
<keyword evidence="4" id="KW-0808">Transferase</keyword>
<protein>
    <submittedName>
        <fullName evidence="3">Glycosyltransferase family 4 protein</fullName>
    </submittedName>
    <submittedName>
        <fullName evidence="4">Glycosyltransferase involved in cell wall bisynthesis</fullName>
    </submittedName>
</protein>
<name>A0A1G7Y2E1_ANETH</name>
<dbReference type="PANTHER" id="PTHR45947">
    <property type="entry name" value="SULFOQUINOVOSYL TRANSFERASE SQD2"/>
    <property type="match status" value="1"/>
</dbReference>
<feature type="domain" description="Glycosyl transferase family 1" evidence="1">
    <location>
        <begin position="216"/>
        <end position="377"/>
    </location>
</feature>
<dbReference type="GO" id="GO:0016757">
    <property type="term" value="F:glycosyltransferase activity"/>
    <property type="evidence" value="ECO:0007669"/>
    <property type="project" value="InterPro"/>
</dbReference>
<dbReference type="Pfam" id="PF00534">
    <property type="entry name" value="Glycos_transf_1"/>
    <property type="match status" value="1"/>
</dbReference>
<dbReference type="Proteomes" id="UP000826616">
    <property type="component" value="Chromosome"/>
</dbReference>
<dbReference type="OrthoDB" id="9815550at2"/>
<dbReference type="Pfam" id="PF13439">
    <property type="entry name" value="Glyco_transf_4"/>
    <property type="match status" value="1"/>
</dbReference>
<evidence type="ECO:0000313" key="3">
    <source>
        <dbReference type="EMBL" id="QYY41330.1"/>
    </source>
</evidence>
<dbReference type="Gene3D" id="3.40.50.2000">
    <property type="entry name" value="Glycogen Phosphorylase B"/>
    <property type="match status" value="2"/>
</dbReference>
<sequence>MKILLASFFALPSIGGLWTYVQQLKQYLERMGHDVDVFAHHPEKRSYYMFHQTNDFDIKKAKTQVSPVFSPAYYQVDSLSDPKIADMELQRCIYEAAALHLGVTEYDIIHTQDIISTMAIARVKRKETPLIATIHGCYTVEILENGVISSKDSPHWTYSSLLEYYGVTASDVTIVPSQWMKNLLVQQFNVPSHYMKVIPNGMDIERFLKEMESADEFVSPLDKKIIACVARLHKLKGHHHLLEALARLKNERTDWVCWIIGAGSLQKDLERQSQDLQLEEHVMFLGARNDVAALLKKVDICTLPSLQENCPYSVMEAQVAGKPIVASAVGGITEMVQHEITGLLSPPGQEEPLYLNLKRVMEEETLRHQIADNAKEWGQKQWSLEMMMKRTLAVYEKALQKKHKGGKRFELQPKK</sequence>
<accession>A0A1G7Y2E1</accession>
<dbReference type="InterPro" id="IPR001296">
    <property type="entry name" value="Glyco_trans_1"/>
</dbReference>
<dbReference type="EMBL" id="FNDE01000005">
    <property type="protein sequence ID" value="SDG90557.1"/>
    <property type="molecule type" value="Genomic_DNA"/>
</dbReference>
<dbReference type="PANTHER" id="PTHR45947:SF3">
    <property type="entry name" value="SULFOQUINOVOSYL TRANSFERASE SQD2"/>
    <property type="match status" value="1"/>
</dbReference>
<evidence type="ECO:0000259" key="2">
    <source>
        <dbReference type="Pfam" id="PF13439"/>
    </source>
</evidence>
<evidence type="ECO:0000313" key="5">
    <source>
        <dbReference type="Proteomes" id="UP000198956"/>
    </source>
</evidence>
<dbReference type="SUPFAM" id="SSF53756">
    <property type="entry name" value="UDP-Glycosyltransferase/glycogen phosphorylase"/>
    <property type="match status" value="1"/>
</dbReference>
<reference evidence="4 5" key="1">
    <citation type="submission" date="2016-10" db="EMBL/GenBank/DDBJ databases">
        <authorList>
            <person name="de Groot N.N."/>
        </authorList>
    </citation>
    <scope>NUCLEOTIDE SEQUENCE [LARGE SCALE GENOMIC DNA]</scope>
    <source>
        <strain evidence="4 5">L 420-91</strain>
    </source>
</reference>
<evidence type="ECO:0000313" key="6">
    <source>
        <dbReference type="Proteomes" id="UP000826616"/>
    </source>
</evidence>
<proteinExistence type="predicted"/>
<dbReference type="GeneID" id="97141749"/>
<dbReference type="CDD" id="cd03801">
    <property type="entry name" value="GT4_PimA-like"/>
    <property type="match status" value="1"/>
</dbReference>
<feature type="domain" description="Glycosyltransferase subfamily 4-like N-terminal" evidence="2">
    <location>
        <begin position="14"/>
        <end position="206"/>
    </location>
</feature>
<dbReference type="Proteomes" id="UP000198956">
    <property type="component" value="Unassembled WGS sequence"/>
</dbReference>
<reference evidence="3 6" key="2">
    <citation type="submission" date="2021-08" db="EMBL/GenBank/DDBJ databases">
        <title>Complete genome sequence of the strain Aneurinibacillus thermoaerophilus CCM 8960.</title>
        <authorList>
            <person name="Musilova J."/>
            <person name="Kourilova X."/>
            <person name="Pernicova I."/>
            <person name="Bezdicek M."/>
            <person name="Lengerova M."/>
            <person name="Obruca S."/>
            <person name="Sedlar K."/>
        </authorList>
    </citation>
    <scope>NUCLEOTIDE SEQUENCE [LARGE SCALE GENOMIC DNA]</scope>
    <source>
        <strain evidence="3 6">CCM 8960</strain>
    </source>
</reference>
<dbReference type="InterPro" id="IPR028098">
    <property type="entry name" value="Glyco_trans_4-like_N"/>
</dbReference>
<dbReference type="RefSeq" id="WP_057898692.1">
    <property type="nucleotide sequence ID" value="NZ_CP080764.1"/>
</dbReference>
<evidence type="ECO:0000313" key="4">
    <source>
        <dbReference type="EMBL" id="SDG90557.1"/>
    </source>
</evidence>
<gene>
    <name evidence="3" type="ORF">K3F53_10245</name>
    <name evidence="4" type="ORF">SAMN04489735_100583</name>
</gene>
<organism evidence="4 5">
    <name type="scientific">Aneurinibacillus thermoaerophilus</name>
    <dbReference type="NCBI Taxonomy" id="143495"/>
    <lineage>
        <taxon>Bacteria</taxon>
        <taxon>Bacillati</taxon>
        <taxon>Bacillota</taxon>
        <taxon>Bacilli</taxon>
        <taxon>Bacillales</taxon>
        <taxon>Paenibacillaceae</taxon>
        <taxon>Aneurinibacillus group</taxon>
        <taxon>Aneurinibacillus</taxon>
    </lineage>
</organism>
<dbReference type="AlphaFoldDB" id="A0A1G7Y2E1"/>
<dbReference type="EMBL" id="CP080764">
    <property type="protein sequence ID" value="QYY41330.1"/>
    <property type="molecule type" value="Genomic_DNA"/>
</dbReference>
<keyword evidence="6" id="KW-1185">Reference proteome</keyword>